<organism evidence="7 8">
    <name type="scientific">Olea europaea subsp. europaea</name>
    <dbReference type="NCBI Taxonomy" id="158383"/>
    <lineage>
        <taxon>Eukaryota</taxon>
        <taxon>Viridiplantae</taxon>
        <taxon>Streptophyta</taxon>
        <taxon>Embryophyta</taxon>
        <taxon>Tracheophyta</taxon>
        <taxon>Spermatophyta</taxon>
        <taxon>Magnoliopsida</taxon>
        <taxon>eudicotyledons</taxon>
        <taxon>Gunneridae</taxon>
        <taxon>Pentapetalae</taxon>
        <taxon>asterids</taxon>
        <taxon>lamiids</taxon>
        <taxon>Lamiales</taxon>
        <taxon>Oleaceae</taxon>
        <taxon>Oleeae</taxon>
        <taxon>Olea</taxon>
    </lineage>
</organism>
<dbReference type="CDD" id="cd23995">
    <property type="entry name" value="Seipin_BSCL2_like"/>
    <property type="match status" value="1"/>
</dbReference>
<reference evidence="7 8" key="1">
    <citation type="submission" date="2019-12" db="EMBL/GenBank/DDBJ databases">
        <authorList>
            <person name="Alioto T."/>
            <person name="Alioto T."/>
            <person name="Gomez Garrido J."/>
        </authorList>
    </citation>
    <scope>NUCLEOTIDE SEQUENCE [LARGE SCALE GENOMIC DNA]</scope>
</reference>
<dbReference type="InterPro" id="IPR009617">
    <property type="entry name" value="Seipin"/>
</dbReference>
<dbReference type="GO" id="GO:0140042">
    <property type="term" value="P:lipid droplet formation"/>
    <property type="evidence" value="ECO:0007669"/>
    <property type="project" value="UniProtKB-ARBA"/>
</dbReference>
<dbReference type="PANTHER" id="PTHR21212">
    <property type="entry name" value="BERNARDINELLI-SEIP CONGENITAL LIPODYSTROPHY 2 HOMOLOG BSCL2 PROTEIN"/>
    <property type="match status" value="1"/>
</dbReference>
<evidence type="ECO:0000256" key="2">
    <source>
        <dbReference type="ARBA" id="ARBA00022692"/>
    </source>
</evidence>
<dbReference type="Pfam" id="PF06775">
    <property type="entry name" value="Seipin"/>
    <property type="match status" value="1"/>
</dbReference>
<evidence type="ECO:0000256" key="1">
    <source>
        <dbReference type="ARBA" id="ARBA00004477"/>
    </source>
</evidence>
<dbReference type="Proteomes" id="UP000594638">
    <property type="component" value="Unassembled WGS sequence"/>
</dbReference>
<accession>A0A8S0P7Y7</accession>
<keyword evidence="5" id="KW-0443">Lipid metabolism</keyword>
<dbReference type="EMBL" id="CACTIH010000006">
    <property type="protein sequence ID" value="CAA2933777.1"/>
    <property type="molecule type" value="Genomic_DNA"/>
</dbReference>
<evidence type="ECO:0000313" key="8">
    <source>
        <dbReference type="Proteomes" id="UP000594638"/>
    </source>
</evidence>
<dbReference type="OrthoDB" id="3990054at2759"/>
<dbReference type="GO" id="GO:0006629">
    <property type="term" value="P:lipid metabolic process"/>
    <property type="evidence" value="ECO:0007669"/>
    <property type="project" value="UniProtKB-KW"/>
</dbReference>
<name>A0A8S0P7Y7_OLEEU</name>
<comment type="caution">
    <text evidence="7">The sequence shown here is derived from an EMBL/GenBank/DDBJ whole genome shotgun (WGS) entry which is preliminary data.</text>
</comment>
<keyword evidence="2" id="KW-0812">Transmembrane</keyword>
<keyword evidence="3" id="KW-0256">Endoplasmic reticulum</keyword>
<dbReference type="Gramene" id="OE9A049689T1">
    <property type="protein sequence ID" value="OE9A049689C1"/>
    <property type="gene ID" value="OE9A049689"/>
</dbReference>
<keyword evidence="6" id="KW-0472">Membrane</keyword>
<dbReference type="AlphaFoldDB" id="A0A8S0P7Y7"/>
<evidence type="ECO:0000256" key="3">
    <source>
        <dbReference type="ARBA" id="ARBA00022824"/>
    </source>
</evidence>
<keyword evidence="4" id="KW-1133">Transmembrane helix</keyword>
<comment type="subcellular location">
    <subcellularLocation>
        <location evidence="1">Endoplasmic reticulum membrane</location>
        <topology evidence="1">Multi-pass membrane protein</topology>
    </subcellularLocation>
</comment>
<sequence length="178" mass="19752">MKGSLNFDYTKKSPVAFLPIIACPEASQDAYLVKNPEIGKVGGLRVIPPNHKLQVNILLTMPESDYNQNLGIFQVRADFLAANGRTLASLRRPCIIPELDINLRGFIEGTLPTACLKVVIEQRAEFLLGAGIPEIYESSVSLESELSLVEKLIWNKTKGRFSQQWCFTERSISSALTV</sequence>
<dbReference type="GO" id="GO:0005789">
    <property type="term" value="C:endoplasmic reticulum membrane"/>
    <property type="evidence" value="ECO:0007669"/>
    <property type="project" value="UniProtKB-SubCell"/>
</dbReference>
<dbReference type="PANTHER" id="PTHR21212:SF0">
    <property type="entry name" value="SEIPIN"/>
    <property type="match status" value="1"/>
</dbReference>
<evidence type="ECO:0000313" key="7">
    <source>
        <dbReference type="EMBL" id="CAA2933777.1"/>
    </source>
</evidence>
<proteinExistence type="predicted"/>
<protein>
    <submittedName>
        <fullName evidence="7">Seipin-2-like</fullName>
    </submittedName>
</protein>
<gene>
    <name evidence="7" type="ORF">OLEA9_A049689</name>
</gene>
<keyword evidence="8" id="KW-1185">Reference proteome</keyword>
<evidence type="ECO:0000256" key="6">
    <source>
        <dbReference type="ARBA" id="ARBA00023136"/>
    </source>
</evidence>
<evidence type="ECO:0000256" key="5">
    <source>
        <dbReference type="ARBA" id="ARBA00023098"/>
    </source>
</evidence>
<evidence type="ECO:0000256" key="4">
    <source>
        <dbReference type="ARBA" id="ARBA00022989"/>
    </source>
</evidence>